<dbReference type="InterPro" id="IPR000700">
    <property type="entry name" value="PAS-assoc_C"/>
</dbReference>
<evidence type="ECO:0000259" key="17">
    <source>
        <dbReference type="PROSITE" id="PS50113"/>
    </source>
</evidence>
<dbReference type="Pfam" id="PF13426">
    <property type="entry name" value="PAS_9"/>
    <property type="match status" value="2"/>
</dbReference>
<name>A0A1H9MKC2_9BACT</name>
<keyword evidence="9" id="KW-1133">Transmembrane helix</keyword>
<dbReference type="InterPro" id="IPR000014">
    <property type="entry name" value="PAS"/>
</dbReference>
<dbReference type="PROSITE" id="PS50109">
    <property type="entry name" value="HIS_KIN"/>
    <property type="match status" value="1"/>
</dbReference>
<dbReference type="InterPro" id="IPR011006">
    <property type="entry name" value="CheY-like_superfamily"/>
</dbReference>
<accession>A0A1H9MKC2</accession>
<keyword evidence="20" id="KW-1185">Reference proteome</keyword>
<dbReference type="CDD" id="cd00130">
    <property type="entry name" value="PAS"/>
    <property type="match status" value="2"/>
</dbReference>
<keyword evidence="11" id="KW-0472">Membrane</keyword>
<sequence length="1005" mass="113661">MYHKLLQKQIRKYLPDDLVDQESCRAFLESVNNSYESFERDRELMEHAFTISEKEFAEVNDELNTLADQRLLTLKQLNETISSLLGSDQPVDEMGNLVALSEKIKAQVKINKLTEEELSRNITIFKTLLANLQSGILVENEDRKILFTNKLFCSIFNMGDNPDLLVGKDCTESANHCKDLFQAPAEFVNGINSLLQNRKAVYNEMVETKEGRILERDFVPIYVDEVYKGHFWKYTDVTEKVHYQESLQESEERNRLVMNSSLDAIVISDDEGNVEYWNPRAEQLMGWTQTEAMGKSMTKLFIPDHMRSAHDTGMNRYLDTGESRILNKELELTAINKAGEEFPIELVVVTYQQNGKHYFCGFMKDISSRKRSENLLKAQEEKYRNIITNMNLGLLEVDKEETILFANQSFCEISGYSVEELVGNKTSLFLLSEKEVSVLQQKHQLRTRGVSDSYEIAVKNKKGEVRWWFISGAPNYNDEGDLVGSVGIHLDITKQKELESALAIAKNRAEEASVAKEAFLANMSHEIRTPLNAIIGMIRELSREELSPKQQTYLSHTDTAARHLLSIVNNILDISKIEAGELKLDEHNFSLQALIANISSILHFKASKKGIKLTSRLSENIWSAFIGDSARIRQVLLNLLDNAIKFTIEGSVHLDIEVLGEEENSQKIRIAISDTGIGMDPDYLDQLFSKFSQAEKSTSRRFGGTGLGMSITKEIIKLMGGDIVVESTKGVGTQFQIMVELSKGDINKLSDRIQDSEHLLQGAHVLLVEDNVMNRFIANKSLSHFGCTTDEAENGLVALDLLKKNKYDLILMDVQMPKLDGVETTKIIRNDLKLDLPIIAVTANAFKKDIDLYLSIGMNDYVTKPFEEKELFSTIAKQLVWNIPPPTSVANNIDDGYDLSQLIELSRGDEEFVKNMVGIFLEHTPPALEEMTKALADHDFTTVAKVAHRIKPSVESMGIRQLDGVARDIELSAKEEIVDEEGLSSKVYFLTETLSAVLEKLRKEE</sequence>
<keyword evidence="5 13" id="KW-0597">Phosphoprotein</keyword>
<dbReference type="NCBIfam" id="TIGR00229">
    <property type="entry name" value="sensory_box"/>
    <property type="match status" value="2"/>
</dbReference>
<dbReference type="Gene3D" id="1.10.287.130">
    <property type="match status" value="1"/>
</dbReference>
<evidence type="ECO:0000313" key="20">
    <source>
        <dbReference type="Proteomes" id="UP000199021"/>
    </source>
</evidence>
<feature type="modified residue" description="4-aspartylphosphate" evidence="13">
    <location>
        <position position="813"/>
    </location>
</feature>
<feature type="domain" description="Response regulatory" evidence="15">
    <location>
        <begin position="764"/>
        <end position="879"/>
    </location>
</feature>
<keyword evidence="8" id="KW-0067">ATP-binding</keyword>
<dbReference type="InterPro" id="IPR004358">
    <property type="entry name" value="Sig_transdc_His_kin-like_C"/>
</dbReference>
<evidence type="ECO:0000256" key="2">
    <source>
        <dbReference type="ARBA" id="ARBA00004651"/>
    </source>
</evidence>
<comment type="subcellular location">
    <subcellularLocation>
        <location evidence="2">Cell membrane</location>
        <topology evidence="2">Multi-pass membrane protein</topology>
    </subcellularLocation>
</comment>
<evidence type="ECO:0000256" key="3">
    <source>
        <dbReference type="ARBA" id="ARBA00012438"/>
    </source>
</evidence>
<dbReference type="Pfam" id="PF00989">
    <property type="entry name" value="PAS"/>
    <property type="match status" value="1"/>
</dbReference>
<dbReference type="PANTHER" id="PTHR45339">
    <property type="entry name" value="HYBRID SIGNAL TRANSDUCTION HISTIDINE KINASE J"/>
    <property type="match status" value="1"/>
</dbReference>
<evidence type="ECO:0000256" key="1">
    <source>
        <dbReference type="ARBA" id="ARBA00000085"/>
    </source>
</evidence>
<dbReference type="InterPro" id="IPR036097">
    <property type="entry name" value="HisK_dim/P_sf"/>
</dbReference>
<dbReference type="InterPro" id="IPR035965">
    <property type="entry name" value="PAS-like_dom_sf"/>
</dbReference>
<dbReference type="GO" id="GO:0000155">
    <property type="term" value="F:phosphorelay sensor kinase activity"/>
    <property type="evidence" value="ECO:0007669"/>
    <property type="project" value="InterPro"/>
</dbReference>
<dbReference type="InterPro" id="IPR036641">
    <property type="entry name" value="HPT_dom_sf"/>
</dbReference>
<dbReference type="SUPFAM" id="SSF55785">
    <property type="entry name" value="PYP-like sensor domain (PAS domain)"/>
    <property type="match status" value="3"/>
</dbReference>
<proteinExistence type="predicted"/>
<dbReference type="InterPro" id="IPR001789">
    <property type="entry name" value="Sig_transdc_resp-reg_receiver"/>
</dbReference>
<dbReference type="FunFam" id="3.30.565.10:FF:000010">
    <property type="entry name" value="Sensor histidine kinase RcsC"/>
    <property type="match status" value="1"/>
</dbReference>
<evidence type="ECO:0000256" key="9">
    <source>
        <dbReference type="ARBA" id="ARBA00022989"/>
    </source>
</evidence>
<evidence type="ECO:0000256" key="11">
    <source>
        <dbReference type="ARBA" id="ARBA00023136"/>
    </source>
</evidence>
<keyword evidence="6" id="KW-0812">Transmembrane</keyword>
<dbReference type="Gene3D" id="1.20.120.160">
    <property type="entry name" value="HPT domain"/>
    <property type="match status" value="1"/>
</dbReference>
<dbReference type="InterPro" id="IPR001610">
    <property type="entry name" value="PAC"/>
</dbReference>
<dbReference type="PRINTS" id="PR00344">
    <property type="entry name" value="BCTRLSENSOR"/>
</dbReference>
<dbReference type="InterPro" id="IPR005467">
    <property type="entry name" value="His_kinase_dom"/>
</dbReference>
<keyword evidence="7" id="KW-0547">Nucleotide-binding</keyword>
<dbReference type="PROSITE" id="PS50894">
    <property type="entry name" value="HPT"/>
    <property type="match status" value="1"/>
</dbReference>
<evidence type="ECO:0000259" key="18">
    <source>
        <dbReference type="PROSITE" id="PS50894"/>
    </source>
</evidence>
<dbReference type="PROSITE" id="PS50112">
    <property type="entry name" value="PAS"/>
    <property type="match status" value="2"/>
</dbReference>
<dbReference type="InParanoid" id="A0A1H9MKC2"/>
<dbReference type="PROSITE" id="PS50113">
    <property type="entry name" value="PAC"/>
    <property type="match status" value="2"/>
</dbReference>
<feature type="domain" description="PAC" evidence="17">
    <location>
        <begin position="328"/>
        <end position="378"/>
    </location>
</feature>
<dbReference type="SMART" id="SM00388">
    <property type="entry name" value="HisKA"/>
    <property type="match status" value="1"/>
</dbReference>
<feature type="domain" description="Histidine kinase" evidence="14">
    <location>
        <begin position="522"/>
        <end position="743"/>
    </location>
</feature>
<feature type="domain" description="PAS" evidence="16">
    <location>
        <begin position="379"/>
        <end position="461"/>
    </location>
</feature>
<evidence type="ECO:0000313" key="19">
    <source>
        <dbReference type="EMBL" id="SER23613.1"/>
    </source>
</evidence>
<dbReference type="Pfam" id="PF01627">
    <property type="entry name" value="Hpt"/>
    <property type="match status" value="1"/>
</dbReference>
<dbReference type="InterPro" id="IPR013767">
    <property type="entry name" value="PAS_fold"/>
</dbReference>
<evidence type="ECO:0000259" key="15">
    <source>
        <dbReference type="PROSITE" id="PS50110"/>
    </source>
</evidence>
<dbReference type="FunCoup" id="A0A1H9MKC2">
    <property type="interactions" value="229"/>
</dbReference>
<keyword evidence="10" id="KW-0902">Two-component regulatory system</keyword>
<evidence type="ECO:0000256" key="7">
    <source>
        <dbReference type="ARBA" id="ARBA00022741"/>
    </source>
</evidence>
<protein>
    <recommendedName>
        <fullName evidence="3">histidine kinase</fullName>
        <ecNumber evidence="3">2.7.13.3</ecNumber>
    </recommendedName>
</protein>
<feature type="modified residue" description="Phosphohistidine" evidence="12">
    <location>
        <position position="948"/>
    </location>
</feature>
<dbReference type="Gene3D" id="3.40.50.2300">
    <property type="match status" value="1"/>
</dbReference>
<dbReference type="PANTHER" id="PTHR45339:SF1">
    <property type="entry name" value="HYBRID SIGNAL TRANSDUCTION HISTIDINE KINASE J"/>
    <property type="match status" value="1"/>
</dbReference>
<feature type="domain" description="HPt" evidence="18">
    <location>
        <begin position="909"/>
        <end position="1005"/>
    </location>
</feature>
<evidence type="ECO:0000259" key="16">
    <source>
        <dbReference type="PROSITE" id="PS50112"/>
    </source>
</evidence>
<dbReference type="RefSeq" id="WP_090172347.1">
    <property type="nucleotide sequence ID" value="NZ_FOFB01000029.1"/>
</dbReference>
<dbReference type="CDD" id="cd17546">
    <property type="entry name" value="REC_hyHK_CKI1_RcsC-like"/>
    <property type="match status" value="1"/>
</dbReference>
<dbReference type="Pfam" id="PF02518">
    <property type="entry name" value="HATPase_c"/>
    <property type="match status" value="1"/>
</dbReference>
<dbReference type="GO" id="GO:0005886">
    <property type="term" value="C:plasma membrane"/>
    <property type="evidence" value="ECO:0007669"/>
    <property type="project" value="UniProtKB-SubCell"/>
</dbReference>
<dbReference type="Gene3D" id="3.30.450.20">
    <property type="entry name" value="PAS domain"/>
    <property type="match status" value="3"/>
</dbReference>
<dbReference type="SUPFAM" id="SSF55874">
    <property type="entry name" value="ATPase domain of HSP90 chaperone/DNA topoisomerase II/histidine kinase"/>
    <property type="match status" value="1"/>
</dbReference>
<evidence type="ECO:0000256" key="5">
    <source>
        <dbReference type="ARBA" id="ARBA00022553"/>
    </source>
</evidence>
<reference evidence="20" key="1">
    <citation type="submission" date="2016-10" db="EMBL/GenBank/DDBJ databases">
        <authorList>
            <person name="Varghese N."/>
            <person name="Submissions S."/>
        </authorList>
    </citation>
    <scope>NUCLEOTIDE SEQUENCE [LARGE SCALE GENOMIC DNA]</scope>
    <source>
        <strain evidence="20">DSM 24740</strain>
    </source>
</reference>
<comment type="catalytic activity">
    <reaction evidence="1">
        <text>ATP + protein L-histidine = ADP + protein N-phospho-L-histidine.</text>
        <dbReference type="EC" id="2.7.13.3"/>
    </reaction>
</comment>
<evidence type="ECO:0000256" key="6">
    <source>
        <dbReference type="ARBA" id="ARBA00022692"/>
    </source>
</evidence>
<dbReference type="InterPro" id="IPR036890">
    <property type="entry name" value="HATPase_C_sf"/>
</dbReference>
<dbReference type="InterPro" id="IPR003661">
    <property type="entry name" value="HisK_dim/P_dom"/>
</dbReference>
<dbReference type="GO" id="GO:0006355">
    <property type="term" value="P:regulation of DNA-templated transcription"/>
    <property type="evidence" value="ECO:0007669"/>
    <property type="project" value="InterPro"/>
</dbReference>
<dbReference type="AlphaFoldDB" id="A0A1H9MKC2"/>
<evidence type="ECO:0000259" key="14">
    <source>
        <dbReference type="PROSITE" id="PS50109"/>
    </source>
</evidence>
<dbReference type="Pfam" id="PF00512">
    <property type="entry name" value="HisKA"/>
    <property type="match status" value="1"/>
</dbReference>
<dbReference type="CDD" id="cd00082">
    <property type="entry name" value="HisKA"/>
    <property type="match status" value="1"/>
</dbReference>
<evidence type="ECO:0000256" key="8">
    <source>
        <dbReference type="ARBA" id="ARBA00022840"/>
    </source>
</evidence>
<dbReference type="SUPFAM" id="SSF47226">
    <property type="entry name" value="Histidine-containing phosphotransfer domain, HPT domain"/>
    <property type="match status" value="1"/>
</dbReference>
<dbReference type="PROSITE" id="PS50110">
    <property type="entry name" value="RESPONSE_REGULATORY"/>
    <property type="match status" value="1"/>
</dbReference>
<feature type="domain" description="PAS" evidence="16">
    <location>
        <begin position="250"/>
        <end position="321"/>
    </location>
</feature>
<dbReference type="SMART" id="SM00086">
    <property type="entry name" value="PAC"/>
    <property type="match status" value="2"/>
</dbReference>
<dbReference type="SUPFAM" id="SSF47384">
    <property type="entry name" value="Homodimeric domain of signal transducing histidine kinase"/>
    <property type="match status" value="1"/>
</dbReference>
<keyword evidence="4" id="KW-1003">Cell membrane</keyword>
<evidence type="ECO:0000256" key="4">
    <source>
        <dbReference type="ARBA" id="ARBA00022475"/>
    </source>
</evidence>
<evidence type="ECO:0000256" key="10">
    <source>
        <dbReference type="ARBA" id="ARBA00023012"/>
    </source>
</evidence>
<dbReference type="CDD" id="cd16922">
    <property type="entry name" value="HATPase_EvgS-ArcB-TorS-like"/>
    <property type="match status" value="1"/>
</dbReference>
<organism evidence="19 20">
    <name type="scientific">Neolewinella agarilytica</name>
    <dbReference type="NCBI Taxonomy" id="478744"/>
    <lineage>
        <taxon>Bacteria</taxon>
        <taxon>Pseudomonadati</taxon>
        <taxon>Bacteroidota</taxon>
        <taxon>Saprospiria</taxon>
        <taxon>Saprospirales</taxon>
        <taxon>Lewinellaceae</taxon>
        <taxon>Neolewinella</taxon>
    </lineage>
</organism>
<feature type="domain" description="PAC" evidence="17">
    <location>
        <begin position="452"/>
        <end position="504"/>
    </location>
</feature>
<dbReference type="SMART" id="SM00091">
    <property type="entry name" value="PAS"/>
    <property type="match status" value="3"/>
</dbReference>
<dbReference type="Proteomes" id="UP000199021">
    <property type="component" value="Unassembled WGS sequence"/>
</dbReference>
<dbReference type="Gene3D" id="3.30.565.10">
    <property type="entry name" value="Histidine kinase-like ATPase, C-terminal domain"/>
    <property type="match status" value="1"/>
</dbReference>
<dbReference type="SMART" id="SM00387">
    <property type="entry name" value="HATPase_c"/>
    <property type="match status" value="1"/>
</dbReference>
<evidence type="ECO:0000256" key="12">
    <source>
        <dbReference type="PROSITE-ProRule" id="PRU00110"/>
    </source>
</evidence>
<dbReference type="GO" id="GO:0005524">
    <property type="term" value="F:ATP binding"/>
    <property type="evidence" value="ECO:0007669"/>
    <property type="project" value="UniProtKB-KW"/>
</dbReference>
<evidence type="ECO:0000256" key="13">
    <source>
        <dbReference type="PROSITE-ProRule" id="PRU00169"/>
    </source>
</evidence>
<dbReference type="InterPro" id="IPR003594">
    <property type="entry name" value="HATPase_dom"/>
</dbReference>
<gene>
    <name evidence="19" type="ORF">SAMN05444359_12942</name>
</gene>
<dbReference type="EMBL" id="FOFB01000029">
    <property type="protein sequence ID" value="SER23613.1"/>
    <property type="molecule type" value="Genomic_DNA"/>
</dbReference>
<dbReference type="STRING" id="478744.SAMN05444359_12942"/>
<dbReference type="SUPFAM" id="SSF52172">
    <property type="entry name" value="CheY-like"/>
    <property type="match status" value="1"/>
</dbReference>
<dbReference type="InterPro" id="IPR008207">
    <property type="entry name" value="Sig_transdc_His_kin_Hpt_dom"/>
</dbReference>
<dbReference type="OrthoDB" id="9811889at2"/>
<dbReference type="SMART" id="SM00448">
    <property type="entry name" value="REC"/>
    <property type="match status" value="1"/>
</dbReference>
<dbReference type="Pfam" id="PF00072">
    <property type="entry name" value="Response_reg"/>
    <property type="match status" value="1"/>
</dbReference>
<dbReference type="EC" id="2.7.13.3" evidence="3"/>